<keyword evidence="1" id="KW-0472">Membrane</keyword>
<evidence type="ECO:0000313" key="2">
    <source>
        <dbReference type="EMBL" id="JAH92924.1"/>
    </source>
</evidence>
<reference evidence="2" key="1">
    <citation type="submission" date="2014-11" db="EMBL/GenBank/DDBJ databases">
        <authorList>
            <person name="Amaro Gonzalez C."/>
        </authorList>
    </citation>
    <scope>NUCLEOTIDE SEQUENCE</scope>
</reference>
<proteinExistence type="predicted"/>
<name>A0A0E9WR78_ANGAN</name>
<organism evidence="2">
    <name type="scientific">Anguilla anguilla</name>
    <name type="common">European freshwater eel</name>
    <name type="synonym">Muraena anguilla</name>
    <dbReference type="NCBI Taxonomy" id="7936"/>
    <lineage>
        <taxon>Eukaryota</taxon>
        <taxon>Metazoa</taxon>
        <taxon>Chordata</taxon>
        <taxon>Craniata</taxon>
        <taxon>Vertebrata</taxon>
        <taxon>Euteleostomi</taxon>
        <taxon>Actinopterygii</taxon>
        <taxon>Neopterygii</taxon>
        <taxon>Teleostei</taxon>
        <taxon>Anguilliformes</taxon>
        <taxon>Anguillidae</taxon>
        <taxon>Anguilla</taxon>
    </lineage>
</organism>
<dbReference type="AlphaFoldDB" id="A0A0E9WR78"/>
<keyword evidence="1" id="KW-0812">Transmembrane</keyword>
<evidence type="ECO:0000256" key="1">
    <source>
        <dbReference type="SAM" id="Phobius"/>
    </source>
</evidence>
<reference evidence="2" key="2">
    <citation type="journal article" date="2015" name="Fish Shellfish Immunol.">
        <title>Early steps in the European eel (Anguilla anguilla)-Vibrio vulnificus interaction in the gills: Role of the RtxA13 toxin.</title>
        <authorList>
            <person name="Callol A."/>
            <person name="Pajuelo D."/>
            <person name="Ebbesson L."/>
            <person name="Teles M."/>
            <person name="MacKenzie S."/>
            <person name="Amaro C."/>
        </authorList>
    </citation>
    <scope>NUCLEOTIDE SEQUENCE</scope>
</reference>
<dbReference type="EMBL" id="GBXM01015653">
    <property type="protein sequence ID" value="JAH92924.1"/>
    <property type="molecule type" value="Transcribed_RNA"/>
</dbReference>
<accession>A0A0E9WR78</accession>
<feature type="transmembrane region" description="Helical" evidence="1">
    <location>
        <begin position="76"/>
        <end position="99"/>
    </location>
</feature>
<sequence length="119" mass="13971">MYAFFFFEFFFKKCIEIYPLGHLFIVFFPQWLIVLFLLLVTLETGCDIMAQEMQGQERENHSLSERPGCVRVSVCVSMHVCVYVCVHICVCACLCAFDLSKKRHCYVMTFVLMEQKKDV</sequence>
<feature type="transmembrane region" description="Helical" evidence="1">
    <location>
        <begin position="20"/>
        <end position="42"/>
    </location>
</feature>
<keyword evidence="1" id="KW-1133">Transmembrane helix</keyword>
<protein>
    <submittedName>
        <fullName evidence="2">Uncharacterized protein</fullName>
    </submittedName>
</protein>